<evidence type="ECO:0000256" key="2">
    <source>
        <dbReference type="ARBA" id="ARBA00008854"/>
    </source>
</evidence>
<evidence type="ECO:0000256" key="3">
    <source>
        <dbReference type="ARBA" id="ARBA00022692"/>
    </source>
</evidence>
<keyword evidence="5" id="KW-0472">Membrane</keyword>
<keyword evidence="3" id="KW-0812">Transmembrane</keyword>
<accession>A0A9D1GMT8</accession>
<reference evidence="6" key="2">
    <citation type="journal article" date="2021" name="PeerJ">
        <title>Extensive microbial diversity within the chicken gut microbiome revealed by metagenomics and culture.</title>
        <authorList>
            <person name="Gilroy R."/>
            <person name="Ravi A."/>
            <person name="Getino M."/>
            <person name="Pursley I."/>
            <person name="Horton D.L."/>
            <person name="Alikhan N.F."/>
            <person name="Baker D."/>
            <person name="Gharbi K."/>
            <person name="Hall N."/>
            <person name="Watson M."/>
            <person name="Adriaenssens E.M."/>
            <person name="Foster-Nyarko E."/>
            <person name="Jarju S."/>
            <person name="Secka A."/>
            <person name="Antonio M."/>
            <person name="Oren A."/>
            <person name="Chaudhuri R.R."/>
            <person name="La Ragione R."/>
            <person name="Hildebrand F."/>
            <person name="Pallen M.J."/>
        </authorList>
    </citation>
    <scope>NUCLEOTIDE SEQUENCE</scope>
    <source>
        <strain evidence="6">CHK123-3438</strain>
    </source>
</reference>
<evidence type="ECO:0000256" key="4">
    <source>
        <dbReference type="ARBA" id="ARBA00022989"/>
    </source>
</evidence>
<dbReference type="EMBL" id="DVKS01000230">
    <property type="protein sequence ID" value="HIT43169.1"/>
    <property type="molecule type" value="Genomic_DNA"/>
</dbReference>
<sequence length="183" mass="21272">MDMLLVFICIICAVLLIFFWIQATRNHAVVLEEAVKTASSDIRVQEKRRIDLIYNLVDCVKEYSQHEASVLADLAGRMNQQQAAENPQIRQLLNAAAYQYPLLKSNEVYLNLMNELSMTENLIARYRENYNGTVNAYERYIRQFPAALFLPLTGYQDQVFKRIDFEVSPDAPQDLFGRRRNTQ</sequence>
<evidence type="ECO:0000313" key="6">
    <source>
        <dbReference type="EMBL" id="HIT43169.1"/>
    </source>
</evidence>
<dbReference type="Pfam" id="PF04011">
    <property type="entry name" value="LemA"/>
    <property type="match status" value="1"/>
</dbReference>
<dbReference type="Proteomes" id="UP000886860">
    <property type="component" value="Unassembled WGS sequence"/>
</dbReference>
<dbReference type="Gene3D" id="1.20.1440.20">
    <property type="entry name" value="LemA-like domain"/>
    <property type="match status" value="1"/>
</dbReference>
<dbReference type="InterPro" id="IPR007156">
    <property type="entry name" value="MamQ_LemA"/>
</dbReference>
<evidence type="ECO:0000313" key="7">
    <source>
        <dbReference type="Proteomes" id="UP000886860"/>
    </source>
</evidence>
<reference evidence="6" key="1">
    <citation type="submission" date="2020-10" db="EMBL/GenBank/DDBJ databases">
        <authorList>
            <person name="Gilroy R."/>
        </authorList>
    </citation>
    <scope>NUCLEOTIDE SEQUENCE</scope>
    <source>
        <strain evidence="6">CHK123-3438</strain>
    </source>
</reference>
<dbReference type="InterPro" id="IPR023353">
    <property type="entry name" value="LemA-like_dom_sf"/>
</dbReference>
<dbReference type="GO" id="GO:0016020">
    <property type="term" value="C:membrane"/>
    <property type="evidence" value="ECO:0007669"/>
    <property type="project" value="UniProtKB-SubCell"/>
</dbReference>
<dbReference type="PANTHER" id="PTHR34478:SF2">
    <property type="entry name" value="MEMBRANE PROTEIN"/>
    <property type="match status" value="1"/>
</dbReference>
<comment type="similarity">
    <text evidence="2">Belongs to the LemA family.</text>
</comment>
<evidence type="ECO:0000256" key="5">
    <source>
        <dbReference type="ARBA" id="ARBA00023136"/>
    </source>
</evidence>
<comment type="caution">
    <text evidence="6">The sequence shown here is derived from an EMBL/GenBank/DDBJ whole genome shotgun (WGS) entry which is preliminary data.</text>
</comment>
<gene>
    <name evidence="6" type="ORF">IAB60_13920</name>
</gene>
<dbReference type="AlphaFoldDB" id="A0A9D1GMT8"/>
<proteinExistence type="inferred from homology"/>
<evidence type="ECO:0000256" key="1">
    <source>
        <dbReference type="ARBA" id="ARBA00004167"/>
    </source>
</evidence>
<dbReference type="PANTHER" id="PTHR34478">
    <property type="entry name" value="PROTEIN LEMA"/>
    <property type="match status" value="1"/>
</dbReference>
<comment type="subcellular location">
    <subcellularLocation>
        <location evidence="1">Membrane</location>
        <topology evidence="1">Single-pass membrane protein</topology>
    </subcellularLocation>
</comment>
<dbReference type="SUPFAM" id="SSF140478">
    <property type="entry name" value="LemA-like"/>
    <property type="match status" value="1"/>
</dbReference>
<name>A0A9D1GMT8_9FIRM</name>
<organism evidence="6 7">
    <name type="scientific">Candidatus Caccovicinus merdipullorum</name>
    <dbReference type="NCBI Taxonomy" id="2840724"/>
    <lineage>
        <taxon>Bacteria</taxon>
        <taxon>Bacillati</taxon>
        <taxon>Bacillota</taxon>
        <taxon>Clostridia</taxon>
        <taxon>Eubacteriales</taxon>
        <taxon>Candidatus Caccovicinus</taxon>
    </lineage>
</organism>
<keyword evidence="4" id="KW-1133">Transmembrane helix</keyword>
<protein>
    <submittedName>
        <fullName evidence="6">LemA family protein</fullName>
    </submittedName>
</protein>